<proteinExistence type="predicted"/>
<organism evidence="1 2">
    <name type="scientific">Stylosanthes scabra</name>
    <dbReference type="NCBI Taxonomy" id="79078"/>
    <lineage>
        <taxon>Eukaryota</taxon>
        <taxon>Viridiplantae</taxon>
        <taxon>Streptophyta</taxon>
        <taxon>Embryophyta</taxon>
        <taxon>Tracheophyta</taxon>
        <taxon>Spermatophyta</taxon>
        <taxon>Magnoliopsida</taxon>
        <taxon>eudicotyledons</taxon>
        <taxon>Gunneridae</taxon>
        <taxon>Pentapetalae</taxon>
        <taxon>rosids</taxon>
        <taxon>fabids</taxon>
        <taxon>Fabales</taxon>
        <taxon>Fabaceae</taxon>
        <taxon>Papilionoideae</taxon>
        <taxon>50 kb inversion clade</taxon>
        <taxon>dalbergioids sensu lato</taxon>
        <taxon>Dalbergieae</taxon>
        <taxon>Pterocarpus clade</taxon>
        <taxon>Stylosanthes</taxon>
    </lineage>
</organism>
<reference evidence="1 2" key="1">
    <citation type="journal article" date="2023" name="Plants (Basel)">
        <title>Bridging the Gap: Combining Genomics and Transcriptomics Approaches to Understand Stylosanthes scabra, an Orphan Legume from the Brazilian Caatinga.</title>
        <authorList>
            <person name="Ferreira-Neto J.R.C."/>
            <person name="da Silva M.D."/>
            <person name="Binneck E."/>
            <person name="de Melo N.F."/>
            <person name="da Silva R.H."/>
            <person name="de Melo A.L.T.M."/>
            <person name="Pandolfi V."/>
            <person name="Bustamante F.O."/>
            <person name="Brasileiro-Vidal A.C."/>
            <person name="Benko-Iseppon A.M."/>
        </authorList>
    </citation>
    <scope>NUCLEOTIDE SEQUENCE [LARGE SCALE GENOMIC DNA]</scope>
    <source>
        <tissue evidence="1">Leaves</tissue>
    </source>
</reference>
<sequence length="100" mass="10906">MVTWPLGAEQFYNEKLVTDVLEIGVGVGARVEDCVVEKGAIESALKRVMVGEEAEGFRNRAKSLALKANKAVQVGGSSYSHLSSLIQELHSRSWQSKLIC</sequence>
<protein>
    <submittedName>
        <fullName evidence="1">Uncharacterized protein</fullName>
    </submittedName>
</protein>
<dbReference type="EMBL" id="JASCZI010060493">
    <property type="protein sequence ID" value="MED6132870.1"/>
    <property type="molecule type" value="Genomic_DNA"/>
</dbReference>
<dbReference type="PANTHER" id="PTHR48045">
    <property type="entry name" value="UDP-GLYCOSYLTRANSFERASE 72B1"/>
    <property type="match status" value="1"/>
</dbReference>
<accession>A0ABU6S9G0</accession>
<evidence type="ECO:0000313" key="1">
    <source>
        <dbReference type="EMBL" id="MED6132870.1"/>
    </source>
</evidence>
<comment type="caution">
    <text evidence="1">The sequence shown here is derived from an EMBL/GenBank/DDBJ whole genome shotgun (WGS) entry which is preliminary data.</text>
</comment>
<dbReference type="Proteomes" id="UP001341840">
    <property type="component" value="Unassembled WGS sequence"/>
</dbReference>
<keyword evidence="2" id="KW-1185">Reference proteome</keyword>
<gene>
    <name evidence="1" type="ORF">PIB30_022782</name>
</gene>
<evidence type="ECO:0000313" key="2">
    <source>
        <dbReference type="Proteomes" id="UP001341840"/>
    </source>
</evidence>
<name>A0ABU6S9G0_9FABA</name>
<dbReference type="PANTHER" id="PTHR48045:SF3">
    <property type="entry name" value="GLYCOSYLTRANSFERASE"/>
    <property type="match status" value="1"/>
</dbReference>
<dbReference type="Gene3D" id="3.40.50.2000">
    <property type="entry name" value="Glycogen Phosphorylase B"/>
    <property type="match status" value="2"/>
</dbReference>
<dbReference type="SUPFAM" id="SSF53756">
    <property type="entry name" value="UDP-Glycosyltransferase/glycogen phosphorylase"/>
    <property type="match status" value="1"/>
</dbReference>